<feature type="domain" description="Ras-GEF" evidence="4">
    <location>
        <begin position="1551"/>
        <end position="1795"/>
    </location>
</feature>
<dbReference type="Proteomes" id="UP000078240">
    <property type="component" value="Unassembled WGS sequence"/>
</dbReference>
<dbReference type="PROSITE" id="PS50212">
    <property type="entry name" value="RASGEF_NTER"/>
    <property type="match status" value="1"/>
</dbReference>
<dbReference type="Pfam" id="PF00618">
    <property type="entry name" value="RasGEF_N"/>
    <property type="match status" value="1"/>
</dbReference>
<evidence type="ECO:0000313" key="6">
    <source>
        <dbReference type="EMBL" id="OAQ80272.1"/>
    </source>
</evidence>
<evidence type="ECO:0000256" key="1">
    <source>
        <dbReference type="ARBA" id="ARBA00022658"/>
    </source>
</evidence>
<feature type="compositionally biased region" description="Basic residues" evidence="3">
    <location>
        <begin position="682"/>
        <end position="695"/>
    </location>
</feature>
<feature type="compositionally biased region" description="Low complexity" evidence="3">
    <location>
        <begin position="1497"/>
        <end position="1509"/>
    </location>
</feature>
<reference evidence="6 7" key="1">
    <citation type="submission" date="2016-01" db="EMBL/GenBank/DDBJ databases">
        <title>Biosynthesis of antibiotic leucinostatins and their inhibition on Phytophthora in bio-control Purpureocillium lilacinum.</title>
        <authorList>
            <person name="Wang G."/>
            <person name="Liu Z."/>
            <person name="Lin R."/>
            <person name="Li E."/>
            <person name="Mao Z."/>
            <person name="Ling J."/>
            <person name="Yin W."/>
            <person name="Xie B."/>
        </authorList>
    </citation>
    <scope>NUCLEOTIDE SEQUENCE [LARGE SCALE GENOMIC DNA]</scope>
    <source>
        <strain evidence="6">PLBJ-1</strain>
    </source>
</reference>
<name>A0A179GR85_PURLI</name>
<feature type="compositionally biased region" description="Acidic residues" evidence="3">
    <location>
        <begin position="1432"/>
        <end position="1443"/>
    </location>
</feature>
<evidence type="ECO:0000256" key="2">
    <source>
        <dbReference type="PROSITE-ProRule" id="PRU00168"/>
    </source>
</evidence>
<dbReference type="SMART" id="SM00147">
    <property type="entry name" value="RasGEF"/>
    <property type="match status" value="1"/>
</dbReference>
<dbReference type="PANTHER" id="PTHR23113">
    <property type="entry name" value="GUANINE NUCLEOTIDE EXCHANGE FACTOR"/>
    <property type="match status" value="1"/>
</dbReference>
<feature type="region of interest" description="Disordered" evidence="3">
    <location>
        <begin position="1"/>
        <end position="123"/>
    </location>
</feature>
<evidence type="ECO:0000259" key="5">
    <source>
        <dbReference type="PROSITE" id="PS50212"/>
    </source>
</evidence>
<feature type="compositionally biased region" description="Pro residues" evidence="3">
    <location>
        <begin position="348"/>
        <end position="364"/>
    </location>
</feature>
<protein>
    <submittedName>
        <fullName evidence="6">Low temperature essential 1, lte1</fullName>
    </submittedName>
</protein>
<feature type="compositionally biased region" description="Low complexity" evidence="3">
    <location>
        <begin position="48"/>
        <end position="79"/>
    </location>
</feature>
<dbReference type="PANTHER" id="PTHR23113:SF363">
    <property type="entry name" value="PROTEIN SON OF SEVENLESS"/>
    <property type="match status" value="1"/>
</dbReference>
<feature type="compositionally biased region" description="Basic and acidic residues" evidence="3">
    <location>
        <begin position="701"/>
        <end position="716"/>
    </location>
</feature>
<feature type="region of interest" description="Disordered" evidence="3">
    <location>
        <begin position="191"/>
        <end position="210"/>
    </location>
</feature>
<keyword evidence="1 2" id="KW-0344">Guanine-nucleotide releasing factor</keyword>
<feature type="compositionally biased region" description="Basic and acidic residues" evidence="3">
    <location>
        <begin position="1307"/>
        <end position="1316"/>
    </location>
</feature>
<dbReference type="GO" id="GO:0007265">
    <property type="term" value="P:Ras protein signal transduction"/>
    <property type="evidence" value="ECO:0007669"/>
    <property type="project" value="TreeGrafter"/>
</dbReference>
<feature type="region of interest" description="Disordered" evidence="3">
    <location>
        <begin position="1014"/>
        <end position="1058"/>
    </location>
</feature>
<dbReference type="InterPro" id="IPR008937">
    <property type="entry name" value="Ras-like_GEF"/>
</dbReference>
<feature type="region of interest" description="Disordered" evidence="3">
    <location>
        <begin position="542"/>
        <end position="563"/>
    </location>
</feature>
<proteinExistence type="predicted"/>
<sequence>MDAVDAHQPGKPPGSGIAASPPLRNDSTRTAASLRRPTADARPKRLGSSASRAAASSPKLSSARLPARIATANRAAATTGKPLLPATERLSHEEKALPRVGREAEADKDDVAPDGTSAGREGRQFAVANVGNNGRIYLRPTVRPAHQRYPQPNFVFPVTPPGAGGLDQSIQGKAKDAKDIRAVKPLELDFSQWTPTPTASPLGGEKQYFPDARSLNHPTRPRRAMSDTTVQEYNAATDSDKDTFRVIISRPTGEEQRPRTMDDLDAASGPLLNINIPSWRIGTPRFTLRGTPILRGSSYAPTEDVRSSSVSLLNPSPKDHSLRLPEPGPRGLGVLAAEPPRIRVPSQQNPPEPPPSPKPSPPPVRDTYMSTHLVIEPAMFTKLTFKPACDDRSIVRYSPTGAVTAATPPRLVAEITSPSFLDYELISDFFLTYRAFLEPASLLRMLVARLRWALSRKDERGMIVRVRTFVAVRHWILNYFTDDFIFDYDLRVTFCTLLNEFVEEVSQDQSSRKVQLKILAELKKCWRRICAQYWDGPEFDDSLGPEVPISPGGVAGDAEAERGDTDAAQLNASRPMPKVPTGTGPTTFYIDAPQIPPAGDFVLPGNRPGTPENRVSDGTDWEEAAGSPLSMASMDIVSCSFPSKSLKALNPSASQLMAAHPVPTTSTTVGAAQVATTPKALTGKRVRPAQTHKRNNSISDSLRDHGSDRSSSHDQDISTLLPSAGSLVRGNLLPPAQAYVDYEPYGPYSSNNRQTTIFQPSSRELPKIRNVGGAMSGTGMRKLIGSVRRAIRARGGGVSPTEGHFMTIAPVGPRGATTNRLPGTAVVPLGRPRNHVGRPPVRIDLLGAEVAEDFKKAVREEEAAAQAEAQRLELDAPPKSAPPYGGHPDYSAALMESSTFDGFSHVQKPRPVSDMGITIGSKSIVIVDDTVPFEMAPAPGHYPTAANPSIDTFADAFMASAADPTPPNTPPSNSVRGNTPRRSSFLLNQHVRSPLMEDALPPFIPDLATLEGRQSTRASEDLPRPSLSASRRARRPPVSGGTFRMHKKSHSKGTPQSLNSIMHRNYSSIGSGSVLPATVLSFDATTDSGASVTDAGSEVPMPAPLHVLRRRPGGDLRAANHVADLDRTSLRGSRSVGSLAAYTDSIRSSYLLDTRPDSAGNTNSFSPRAQLGHDGTFSVGQLADKQPTKRDLSLFSTHSSKPIMRPSFEAEAQKLAQIPDDDDDGGIESALAKLEGKYDKKTFKRSVEVKMPSPVAEDVEETFDKDANLDDLDALRQEKHEKRHLHIIDGPPDTVVEQAPEPADSVPPKEVKPTPRKEMKSFLSVGSQESYCSIPLLDRDLTDGARSRIGTMEWTDRSVLRGSDDSDSLVEVERNPEAADAEPGKHLSFDLVEKTASIERIKPGELAPSETKTQSFLDDASANGTDLSSELSVDDIEGGDSDNDLFGKYKSPNHLRGPSATSRTSTHQMTLVQALAMAPDPSKKQNAHEGQNASAQPLLPSPELTPTLPQGHEPSSPDLVGPSDSNPSDALPGFGNIRKYSVHLPFILAFDSDILAQQFTLIEKDALNEIDWKELIDMNWKNAARSDSRSWVHYLQNSEAQGVEVVIARFNIMVKWAISEIVLTQHIEERARCIIKLIHIASHCRRYRNFATLAQLAIALSSNDVSRLTQTWKLVPAHDIKTLNSLEALVTPSRNFHAIRAEMEMGSDAGCIPFVGIYTHDLLYNAQRPSEIASSPTTAPLVNFERCRIAAAVVKTLLRLLEASTRYAFVPIEGITERCLWVGALNDEEIRRHSESLE</sequence>
<dbReference type="InterPro" id="IPR036964">
    <property type="entry name" value="RASGEF_cat_dom_sf"/>
</dbReference>
<dbReference type="GO" id="GO:0005886">
    <property type="term" value="C:plasma membrane"/>
    <property type="evidence" value="ECO:0007669"/>
    <property type="project" value="TreeGrafter"/>
</dbReference>
<evidence type="ECO:0000313" key="7">
    <source>
        <dbReference type="Proteomes" id="UP000078240"/>
    </source>
</evidence>
<feature type="region of interest" description="Disordered" evidence="3">
    <location>
        <begin position="1400"/>
        <end position="1466"/>
    </location>
</feature>
<dbReference type="SMART" id="SM00229">
    <property type="entry name" value="RasGEFN"/>
    <property type="match status" value="1"/>
</dbReference>
<dbReference type="Gene3D" id="1.20.870.10">
    <property type="entry name" value="Son of sevenless (SoS) protein Chain: S domain 1"/>
    <property type="match status" value="1"/>
</dbReference>
<dbReference type="InterPro" id="IPR001895">
    <property type="entry name" value="RASGEF_cat_dom"/>
</dbReference>
<feature type="domain" description="N-terminal Ras-GEF" evidence="5">
    <location>
        <begin position="399"/>
        <end position="526"/>
    </location>
</feature>
<dbReference type="SUPFAM" id="SSF48366">
    <property type="entry name" value="Ras GEF"/>
    <property type="match status" value="1"/>
</dbReference>
<comment type="caution">
    <text evidence="6">The sequence shown here is derived from an EMBL/GenBank/DDBJ whole genome shotgun (WGS) entry which is preliminary data.</text>
</comment>
<evidence type="ECO:0000256" key="3">
    <source>
        <dbReference type="SAM" id="MobiDB-lite"/>
    </source>
</evidence>
<accession>A0A179GR85</accession>
<feature type="region of interest" description="Disordered" evidence="3">
    <location>
        <begin position="1479"/>
        <end position="1531"/>
    </location>
</feature>
<gene>
    <name evidence="6" type="ORF">VFPBJ_05857</name>
</gene>
<feature type="region of interest" description="Disordered" evidence="3">
    <location>
        <begin position="960"/>
        <end position="981"/>
    </location>
</feature>
<evidence type="ECO:0000259" key="4">
    <source>
        <dbReference type="PROSITE" id="PS50009"/>
    </source>
</evidence>
<feature type="region of interest" description="Disordered" evidence="3">
    <location>
        <begin position="294"/>
        <end position="367"/>
    </location>
</feature>
<organism evidence="6 7">
    <name type="scientific">Purpureocillium lilacinum</name>
    <name type="common">Paecilomyces lilacinus</name>
    <dbReference type="NCBI Taxonomy" id="33203"/>
    <lineage>
        <taxon>Eukaryota</taxon>
        <taxon>Fungi</taxon>
        <taxon>Dikarya</taxon>
        <taxon>Ascomycota</taxon>
        <taxon>Pezizomycotina</taxon>
        <taxon>Sordariomycetes</taxon>
        <taxon>Hypocreomycetidae</taxon>
        <taxon>Hypocreales</taxon>
        <taxon>Ophiocordycipitaceae</taxon>
        <taxon>Purpureocillium</taxon>
    </lineage>
</organism>
<dbReference type="CDD" id="cd06224">
    <property type="entry name" value="REM"/>
    <property type="match status" value="1"/>
</dbReference>
<feature type="compositionally biased region" description="Polar residues" evidence="3">
    <location>
        <begin position="1410"/>
        <end position="1431"/>
    </location>
</feature>
<dbReference type="EMBL" id="LSBH01000004">
    <property type="protein sequence ID" value="OAQ80272.1"/>
    <property type="molecule type" value="Genomic_DNA"/>
</dbReference>
<dbReference type="InterPro" id="IPR023578">
    <property type="entry name" value="Ras_GEF_dom_sf"/>
</dbReference>
<dbReference type="PROSITE" id="PS50009">
    <property type="entry name" value="RASGEF_CAT"/>
    <property type="match status" value="1"/>
</dbReference>
<dbReference type="GO" id="GO:0005085">
    <property type="term" value="F:guanyl-nucleotide exchange factor activity"/>
    <property type="evidence" value="ECO:0007669"/>
    <property type="project" value="UniProtKB-KW"/>
</dbReference>
<dbReference type="InterPro" id="IPR000651">
    <property type="entry name" value="Ras-like_Gua-exchang_fac_N"/>
</dbReference>
<feature type="region of interest" description="Disordered" evidence="3">
    <location>
        <begin position="1291"/>
        <end position="1316"/>
    </location>
</feature>
<dbReference type="Gene3D" id="1.10.840.10">
    <property type="entry name" value="Ras guanine-nucleotide exchange factors catalytic domain"/>
    <property type="match status" value="1"/>
</dbReference>
<feature type="region of interest" description="Disordered" evidence="3">
    <location>
        <begin position="669"/>
        <end position="718"/>
    </location>
</feature>
<feature type="compositionally biased region" description="Basic and acidic residues" evidence="3">
    <location>
        <begin position="89"/>
        <end position="111"/>
    </location>
</feature>
<dbReference type="Pfam" id="PF00617">
    <property type="entry name" value="RasGEF"/>
    <property type="match status" value="1"/>
</dbReference>